<keyword evidence="8" id="KW-0547">Nucleotide-binding</keyword>
<sequence length="476" mass="54134">MATGFPRRWLLIVSPFIAIFFVYHFYLTPTSQPATQPITQPPVAQNPPAPDHAPGQPKPNPVVGQEKPKVEPPPVEFASKEELCGNLPHDMDDVLVVLKTGATEALEKVPVHLRTTLQCVPHFAIFSDYEETINGVRTQNVIRNVKPNTLQNEPEFGFYHRLQKVGREGLTEAEWGDHTNGPLGKVNNPGWKLDKWKFLPMVDKAFETMPKAKWFIFLEADTYIVWQNVITWLAHLDWNRPYYLGSPMQIGDMLFAYGGAGIILSQNAVQQLHGYTASKQEDLERMTAGEWAGDCALARALGDLQIPLTWAWPMMLTSRPWELDHFSEGYGRQPWCYPVVSYHHMTEEDIDLMWHFDRGFFKSGKNALLLHGDVFRKLIHDQSLRQLDEWDNLAGTVIDFAAPTEPSLQACAEVCARNSECLQYTFNKNDRVCKHSATAMRGIPSPGTQSGWMQFRIKKLLKSFQSSCGQVEYIFE</sequence>
<proteinExistence type="inferred from homology"/>
<dbReference type="Gene3D" id="3.90.550.50">
    <property type="match status" value="1"/>
</dbReference>
<evidence type="ECO:0000256" key="4">
    <source>
        <dbReference type="ARBA" id="ARBA00012557"/>
    </source>
</evidence>
<keyword evidence="9" id="KW-0735">Signal-anchor</keyword>
<protein>
    <recommendedName>
        <fullName evidence="4">N-acetylgalactosaminide beta-1,3-galactosyltransferase</fullName>
        <ecNumber evidence="4">2.4.1.122</ecNumber>
    </recommendedName>
</protein>
<feature type="domain" description="Apple" evidence="14">
    <location>
        <begin position="406"/>
        <end position="438"/>
    </location>
</feature>
<evidence type="ECO:0000256" key="5">
    <source>
        <dbReference type="ARBA" id="ARBA00022676"/>
    </source>
</evidence>
<evidence type="ECO:0000259" key="14">
    <source>
        <dbReference type="Pfam" id="PF00024"/>
    </source>
</evidence>
<evidence type="ECO:0000256" key="3">
    <source>
        <dbReference type="ARBA" id="ARBA00006462"/>
    </source>
</evidence>
<keyword evidence="17" id="KW-1185">Reference proteome</keyword>
<keyword evidence="7 13" id="KW-0812">Transmembrane</keyword>
<evidence type="ECO:0000259" key="15">
    <source>
        <dbReference type="Pfam" id="PF02434"/>
    </source>
</evidence>
<dbReference type="EMBL" id="JAPMSZ010000010">
    <property type="protein sequence ID" value="KAJ5086271.1"/>
    <property type="molecule type" value="Genomic_DNA"/>
</dbReference>
<dbReference type="PANTHER" id="PTHR23033:SF47">
    <property type="entry name" value="APPLE DOMAIN-CONTAINING PROTEIN-RELATED"/>
    <property type="match status" value="1"/>
</dbReference>
<feature type="region of interest" description="Disordered" evidence="12">
    <location>
        <begin position="35"/>
        <end position="76"/>
    </location>
</feature>
<feature type="domain" description="Fringe-like glycosyltransferase" evidence="15">
    <location>
        <begin position="210"/>
        <end position="309"/>
    </location>
</feature>
<dbReference type="RefSeq" id="XP_056508396.1">
    <property type="nucleotide sequence ID" value="XM_056658103.1"/>
</dbReference>
<evidence type="ECO:0000313" key="17">
    <source>
        <dbReference type="Proteomes" id="UP001141434"/>
    </source>
</evidence>
<evidence type="ECO:0000256" key="1">
    <source>
        <dbReference type="ARBA" id="ARBA00004606"/>
    </source>
</evidence>
<feature type="transmembrane region" description="Helical" evidence="13">
    <location>
        <begin position="9"/>
        <end position="27"/>
    </location>
</feature>
<comment type="caution">
    <text evidence="16">The sequence shown here is derived from an EMBL/GenBank/DDBJ whole genome shotgun (WGS) entry which is preliminary data.</text>
</comment>
<name>A0A9W9EQV7_9EURO</name>
<dbReference type="OrthoDB" id="414175at2759"/>
<evidence type="ECO:0000256" key="7">
    <source>
        <dbReference type="ARBA" id="ARBA00022692"/>
    </source>
</evidence>
<evidence type="ECO:0000256" key="12">
    <source>
        <dbReference type="SAM" id="MobiDB-lite"/>
    </source>
</evidence>
<evidence type="ECO:0000256" key="2">
    <source>
        <dbReference type="ARBA" id="ARBA00004922"/>
    </source>
</evidence>
<evidence type="ECO:0000256" key="13">
    <source>
        <dbReference type="SAM" id="Phobius"/>
    </source>
</evidence>
<organism evidence="16 17">
    <name type="scientific">Penicillium alfredii</name>
    <dbReference type="NCBI Taxonomy" id="1506179"/>
    <lineage>
        <taxon>Eukaryota</taxon>
        <taxon>Fungi</taxon>
        <taxon>Dikarya</taxon>
        <taxon>Ascomycota</taxon>
        <taxon>Pezizomycotina</taxon>
        <taxon>Eurotiomycetes</taxon>
        <taxon>Eurotiomycetidae</taxon>
        <taxon>Eurotiales</taxon>
        <taxon>Aspergillaceae</taxon>
        <taxon>Penicillium</taxon>
    </lineage>
</organism>
<dbReference type="GO" id="GO:0016020">
    <property type="term" value="C:membrane"/>
    <property type="evidence" value="ECO:0007669"/>
    <property type="project" value="UniProtKB-SubCell"/>
</dbReference>
<accession>A0A9W9EQV7</accession>
<dbReference type="GO" id="GO:0016263">
    <property type="term" value="F:glycoprotein-N-acetylgalactosamine 3-beta-galactosyltransferase activity"/>
    <property type="evidence" value="ECO:0007669"/>
    <property type="project" value="UniProtKB-EC"/>
</dbReference>
<gene>
    <name evidence="16" type="ORF">NUU61_007578</name>
</gene>
<dbReference type="InterPro" id="IPR003378">
    <property type="entry name" value="Fringe-like_glycosylTrfase"/>
</dbReference>
<comment type="similarity">
    <text evidence="3">Belongs to the glycosyltransferase 31 family. Beta3-Gal-T subfamily.</text>
</comment>
<reference evidence="16" key="1">
    <citation type="submission" date="2022-11" db="EMBL/GenBank/DDBJ databases">
        <authorList>
            <person name="Petersen C."/>
        </authorList>
    </citation>
    <scope>NUCLEOTIDE SEQUENCE</scope>
    <source>
        <strain evidence="16">IBT 34128</strain>
    </source>
</reference>
<keyword evidence="5" id="KW-0328">Glycosyltransferase</keyword>
<dbReference type="GeneID" id="81397272"/>
<dbReference type="GO" id="GO:0000166">
    <property type="term" value="F:nucleotide binding"/>
    <property type="evidence" value="ECO:0007669"/>
    <property type="project" value="UniProtKB-KW"/>
</dbReference>
<evidence type="ECO:0000256" key="10">
    <source>
        <dbReference type="ARBA" id="ARBA00022989"/>
    </source>
</evidence>
<evidence type="ECO:0000256" key="6">
    <source>
        <dbReference type="ARBA" id="ARBA00022679"/>
    </source>
</evidence>
<dbReference type="Gene3D" id="3.50.4.10">
    <property type="entry name" value="Hepatocyte Growth Factor"/>
    <property type="match status" value="1"/>
</dbReference>
<dbReference type="Proteomes" id="UP001141434">
    <property type="component" value="Unassembled WGS sequence"/>
</dbReference>
<feature type="compositionally biased region" description="Pro residues" evidence="12">
    <location>
        <begin position="44"/>
        <end position="60"/>
    </location>
</feature>
<evidence type="ECO:0000256" key="11">
    <source>
        <dbReference type="ARBA" id="ARBA00023136"/>
    </source>
</evidence>
<dbReference type="EC" id="2.4.1.122" evidence="4"/>
<dbReference type="PANTHER" id="PTHR23033">
    <property type="entry name" value="BETA1,3-GALACTOSYLTRANSFERASE"/>
    <property type="match status" value="1"/>
</dbReference>
<evidence type="ECO:0000313" key="16">
    <source>
        <dbReference type="EMBL" id="KAJ5086271.1"/>
    </source>
</evidence>
<keyword evidence="11 13" id="KW-0472">Membrane</keyword>
<dbReference type="AlphaFoldDB" id="A0A9W9EQV7"/>
<keyword evidence="10 13" id="KW-1133">Transmembrane helix</keyword>
<evidence type="ECO:0000256" key="9">
    <source>
        <dbReference type="ARBA" id="ARBA00022968"/>
    </source>
</evidence>
<keyword evidence="6" id="KW-0808">Transferase</keyword>
<dbReference type="Pfam" id="PF00024">
    <property type="entry name" value="PAN_1"/>
    <property type="match status" value="1"/>
</dbReference>
<dbReference type="InterPro" id="IPR026050">
    <property type="entry name" value="C1GALT1/C1GALT1_chp1"/>
</dbReference>
<dbReference type="Pfam" id="PF02434">
    <property type="entry name" value="Fringe"/>
    <property type="match status" value="1"/>
</dbReference>
<dbReference type="InterPro" id="IPR003609">
    <property type="entry name" value="Pan_app"/>
</dbReference>
<comment type="subcellular location">
    <subcellularLocation>
        <location evidence="1">Membrane</location>
        <topology evidence="1">Single-pass type II membrane protein</topology>
    </subcellularLocation>
</comment>
<comment type="pathway">
    <text evidence="2">Protein modification; protein glycosylation.</text>
</comment>
<evidence type="ECO:0000256" key="8">
    <source>
        <dbReference type="ARBA" id="ARBA00022741"/>
    </source>
</evidence>
<reference evidence="16" key="2">
    <citation type="journal article" date="2023" name="IMA Fungus">
        <title>Comparative genomic study of the Penicillium genus elucidates a diverse pangenome and 15 lateral gene transfer events.</title>
        <authorList>
            <person name="Petersen C."/>
            <person name="Sorensen T."/>
            <person name="Nielsen M.R."/>
            <person name="Sondergaard T.E."/>
            <person name="Sorensen J.L."/>
            <person name="Fitzpatrick D.A."/>
            <person name="Frisvad J.C."/>
            <person name="Nielsen K.L."/>
        </authorList>
    </citation>
    <scope>NUCLEOTIDE SEQUENCE</scope>
    <source>
        <strain evidence="16">IBT 34128</strain>
    </source>
</reference>